<comment type="similarity">
    <text evidence="1">Belongs to the sigma-70 factor family. ECF subfamily.</text>
</comment>
<dbReference type="GO" id="GO:0016987">
    <property type="term" value="F:sigma factor activity"/>
    <property type="evidence" value="ECO:0007669"/>
    <property type="project" value="UniProtKB-KW"/>
</dbReference>
<dbReference type="GO" id="GO:0003677">
    <property type="term" value="F:DNA binding"/>
    <property type="evidence" value="ECO:0007669"/>
    <property type="project" value="InterPro"/>
</dbReference>
<dbReference type="PANTHER" id="PTHR43133:SF25">
    <property type="entry name" value="RNA POLYMERASE SIGMA FACTOR RFAY-RELATED"/>
    <property type="match status" value="1"/>
</dbReference>
<name>A0A4V5LYK2_9SPHI</name>
<dbReference type="EMBL" id="SUKA01000002">
    <property type="protein sequence ID" value="TJY66889.1"/>
    <property type="molecule type" value="Genomic_DNA"/>
</dbReference>
<evidence type="ECO:0000313" key="7">
    <source>
        <dbReference type="EMBL" id="TJY66889.1"/>
    </source>
</evidence>
<dbReference type="OrthoDB" id="9803470at2"/>
<sequence>MDRVQFNSQVLGQSNLLQDYAKNLTKNYDDANDLVQETMLKAVHYFESFKEGTNLKGWLVTIMKNTFINNYRRTVKSKSVITVEEEISATNLRYSASTNRGENKCMLDDINYALAKLPEDLYVCFIMFYEGYKYDEIATHLAIPVGTVKTRIHIARKRLKSTLSSYKLN</sequence>
<evidence type="ECO:0000256" key="4">
    <source>
        <dbReference type="ARBA" id="ARBA00023163"/>
    </source>
</evidence>
<dbReference type="CDD" id="cd06171">
    <property type="entry name" value="Sigma70_r4"/>
    <property type="match status" value="1"/>
</dbReference>
<dbReference type="InterPro" id="IPR036388">
    <property type="entry name" value="WH-like_DNA-bd_sf"/>
</dbReference>
<protein>
    <submittedName>
        <fullName evidence="7">RNA polymerase sigma factor</fullName>
    </submittedName>
</protein>
<comment type="caution">
    <text evidence="7">The sequence shown here is derived from an EMBL/GenBank/DDBJ whole genome shotgun (WGS) entry which is preliminary data.</text>
</comment>
<dbReference type="Pfam" id="PF04542">
    <property type="entry name" value="Sigma70_r2"/>
    <property type="match status" value="1"/>
</dbReference>
<feature type="domain" description="RNA polymerase sigma-70 region 2" evidence="5">
    <location>
        <begin position="16"/>
        <end position="74"/>
    </location>
</feature>
<keyword evidence="3" id="KW-0731">Sigma factor</keyword>
<evidence type="ECO:0000313" key="8">
    <source>
        <dbReference type="Proteomes" id="UP000309872"/>
    </source>
</evidence>
<gene>
    <name evidence="7" type="ORF">FAZ19_08260</name>
</gene>
<dbReference type="InterPro" id="IPR013325">
    <property type="entry name" value="RNA_pol_sigma_r2"/>
</dbReference>
<dbReference type="InterPro" id="IPR013249">
    <property type="entry name" value="RNA_pol_sigma70_r4_t2"/>
</dbReference>
<evidence type="ECO:0000256" key="2">
    <source>
        <dbReference type="ARBA" id="ARBA00023015"/>
    </source>
</evidence>
<keyword evidence="4" id="KW-0804">Transcription</keyword>
<feature type="domain" description="RNA polymerase sigma factor 70 region 4 type 2" evidence="6">
    <location>
        <begin position="110"/>
        <end position="159"/>
    </location>
</feature>
<accession>A0A4V5LYK2</accession>
<dbReference type="RefSeq" id="WP_136820238.1">
    <property type="nucleotide sequence ID" value="NZ_BMJX01000002.1"/>
</dbReference>
<dbReference type="Pfam" id="PF08281">
    <property type="entry name" value="Sigma70_r4_2"/>
    <property type="match status" value="1"/>
</dbReference>
<organism evidence="7 8">
    <name type="scientific">Sphingobacterium alkalisoli</name>
    <dbReference type="NCBI Taxonomy" id="1874115"/>
    <lineage>
        <taxon>Bacteria</taxon>
        <taxon>Pseudomonadati</taxon>
        <taxon>Bacteroidota</taxon>
        <taxon>Sphingobacteriia</taxon>
        <taxon>Sphingobacteriales</taxon>
        <taxon>Sphingobacteriaceae</taxon>
        <taxon>Sphingobacterium</taxon>
    </lineage>
</organism>
<evidence type="ECO:0000259" key="5">
    <source>
        <dbReference type="Pfam" id="PF04542"/>
    </source>
</evidence>
<dbReference type="GO" id="GO:0006352">
    <property type="term" value="P:DNA-templated transcription initiation"/>
    <property type="evidence" value="ECO:0007669"/>
    <property type="project" value="InterPro"/>
</dbReference>
<evidence type="ECO:0000256" key="3">
    <source>
        <dbReference type="ARBA" id="ARBA00023082"/>
    </source>
</evidence>
<keyword evidence="2" id="KW-0805">Transcription regulation</keyword>
<dbReference type="Proteomes" id="UP000309872">
    <property type="component" value="Unassembled WGS sequence"/>
</dbReference>
<evidence type="ECO:0000259" key="6">
    <source>
        <dbReference type="Pfam" id="PF08281"/>
    </source>
</evidence>
<dbReference type="SUPFAM" id="SSF88659">
    <property type="entry name" value="Sigma3 and sigma4 domains of RNA polymerase sigma factors"/>
    <property type="match status" value="1"/>
</dbReference>
<dbReference type="InterPro" id="IPR013324">
    <property type="entry name" value="RNA_pol_sigma_r3/r4-like"/>
</dbReference>
<dbReference type="AlphaFoldDB" id="A0A4V5LYK2"/>
<proteinExistence type="inferred from homology"/>
<dbReference type="Gene3D" id="1.10.10.10">
    <property type="entry name" value="Winged helix-like DNA-binding domain superfamily/Winged helix DNA-binding domain"/>
    <property type="match status" value="1"/>
</dbReference>
<dbReference type="NCBIfam" id="TIGR02937">
    <property type="entry name" value="sigma70-ECF"/>
    <property type="match status" value="1"/>
</dbReference>
<dbReference type="InterPro" id="IPR039425">
    <property type="entry name" value="RNA_pol_sigma-70-like"/>
</dbReference>
<dbReference type="InterPro" id="IPR007627">
    <property type="entry name" value="RNA_pol_sigma70_r2"/>
</dbReference>
<dbReference type="InterPro" id="IPR014284">
    <property type="entry name" value="RNA_pol_sigma-70_dom"/>
</dbReference>
<dbReference type="Gene3D" id="1.10.1740.10">
    <property type="match status" value="1"/>
</dbReference>
<reference evidence="7 8" key="1">
    <citation type="submission" date="2019-04" db="EMBL/GenBank/DDBJ databases">
        <title>Sphingobacterium olei sp. nov., isolated from oil-contaminated soil.</title>
        <authorList>
            <person name="Liu B."/>
        </authorList>
    </citation>
    <scope>NUCLEOTIDE SEQUENCE [LARGE SCALE GENOMIC DNA]</scope>
    <source>
        <strain evidence="7 8">Y3L14</strain>
    </source>
</reference>
<dbReference type="PANTHER" id="PTHR43133">
    <property type="entry name" value="RNA POLYMERASE ECF-TYPE SIGMA FACTO"/>
    <property type="match status" value="1"/>
</dbReference>
<keyword evidence="8" id="KW-1185">Reference proteome</keyword>
<dbReference type="SUPFAM" id="SSF88946">
    <property type="entry name" value="Sigma2 domain of RNA polymerase sigma factors"/>
    <property type="match status" value="1"/>
</dbReference>
<evidence type="ECO:0000256" key="1">
    <source>
        <dbReference type="ARBA" id="ARBA00010641"/>
    </source>
</evidence>